<feature type="transmembrane region" description="Helical" evidence="1">
    <location>
        <begin position="6"/>
        <end position="24"/>
    </location>
</feature>
<accession>A0A1G1Z3K5</accession>
<keyword evidence="1" id="KW-1133">Transmembrane helix</keyword>
<sequence length="153" mass="17802">MKYLPYIVIGAVAVAVVTSFFVIGTPQDERLRRFDETRANDLSSIQNQVVEFWRTKGRLPEVTKELENDITFFTLPRDPETQADYEYRVLGQYQYELCANFVTEKTYTDNSYPYPVMYGYESKWTHGVGRTCFTRTIDPELFPDTKIAPPKGQ</sequence>
<organism evidence="2 3">
    <name type="scientific">Candidatus Colwellbacteria bacterium RIFCSPHIGHO2_12_FULL_43_12</name>
    <dbReference type="NCBI Taxonomy" id="1797688"/>
    <lineage>
        <taxon>Bacteria</taxon>
        <taxon>Candidatus Colwelliibacteriota</taxon>
    </lineage>
</organism>
<protein>
    <recommendedName>
        <fullName evidence="4">Type II secretion system protein GspG C-terminal domain-containing protein</fullName>
    </recommendedName>
</protein>
<proteinExistence type="predicted"/>
<evidence type="ECO:0000256" key="1">
    <source>
        <dbReference type="SAM" id="Phobius"/>
    </source>
</evidence>
<keyword evidence="1" id="KW-0472">Membrane</keyword>
<keyword evidence="1" id="KW-0812">Transmembrane</keyword>
<evidence type="ECO:0000313" key="3">
    <source>
        <dbReference type="Proteomes" id="UP000178259"/>
    </source>
</evidence>
<dbReference type="AlphaFoldDB" id="A0A1G1Z3K5"/>
<comment type="caution">
    <text evidence="2">The sequence shown here is derived from an EMBL/GenBank/DDBJ whole genome shotgun (WGS) entry which is preliminary data.</text>
</comment>
<gene>
    <name evidence="2" type="ORF">A3E61_02050</name>
</gene>
<reference evidence="2 3" key="1">
    <citation type="journal article" date="2016" name="Nat. Commun.">
        <title>Thousands of microbial genomes shed light on interconnected biogeochemical processes in an aquifer system.</title>
        <authorList>
            <person name="Anantharaman K."/>
            <person name="Brown C.T."/>
            <person name="Hug L.A."/>
            <person name="Sharon I."/>
            <person name="Castelle C.J."/>
            <person name="Probst A.J."/>
            <person name="Thomas B.C."/>
            <person name="Singh A."/>
            <person name="Wilkins M.J."/>
            <person name="Karaoz U."/>
            <person name="Brodie E.L."/>
            <person name="Williams K.H."/>
            <person name="Hubbard S.S."/>
            <person name="Banfield J.F."/>
        </authorList>
    </citation>
    <scope>NUCLEOTIDE SEQUENCE [LARGE SCALE GENOMIC DNA]</scope>
</reference>
<name>A0A1G1Z3K5_9BACT</name>
<dbReference type="Proteomes" id="UP000178259">
    <property type="component" value="Unassembled WGS sequence"/>
</dbReference>
<evidence type="ECO:0000313" key="2">
    <source>
        <dbReference type="EMBL" id="OGY59009.1"/>
    </source>
</evidence>
<evidence type="ECO:0008006" key="4">
    <source>
        <dbReference type="Google" id="ProtNLM"/>
    </source>
</evidence>
<dbReference type="EMBL" id="MHIW01000005">
    <property type="protein sequence ID" value="OGY59009.1"/>
    <property type="molecule type" value="Genomic_DNA"/>
</dbReference>